<reference evidence="2 3" key="1">
    <citation type="journal article" date="2019" name="Int. J. Syst. Evol. Microbiol.">
        <title>The Global Catalogue of Microorganisms (GCM) 10K type strain sequencing project: providing services to taxonomists for standard genome sequencing and annotation.</title>
        <authorList>
            <consortium name="The Broad Institute Genomics Platform"/>
            <consortium name="The Broad Institute Genome Sequencing Center for Infectious Disease"/>
            <person name="Wu L."/>
            <person name="Ma J."/>
        </authorList>
    </citation>
    <scope>NUCLEOTIDE SEQUENCE [LARGE SCALE GENOMIC DNA]</scope>
    <source>
        <strain evidence="2 3">JCM 4565</strain>
    </source>
</reference>
<evidence type="ECO:0000313" key="2">
    <source>
        <dbReference type="EMBL" id="GAA0365108.1"/>
    </source>
</evidence>
<accession>A0ABN0XIN3</accession>
<dbReference type="RefSeq" id="WP_344120906.1">
    <property type="nucleotide sequence ID" value="NZ_BAAABW010000026.1"/>
</dbReference>
<comment type="caution">
    <text evidence="2">The sequence shown here is derived from an EMBL/GenBank/DDBJ whole genome shotgun (WGS) entry which is preliminary data.</text>
</comment>
<evidence type="ECO:0008006" key="4">
    <source>
        <dbReference type="Google" id="ProtNLM"/>
    </source>
</evidence>
<keyword evidence="3" id="KW-1185">Reference proteome</keyword>
<feature type="chain" id="PRO_5045900760" description="Secreted protein" evidence="1">
    <location>
        <begin position="31"/>
        <end position="135"/>
    </location>
</feature>
<dbReference type="Proteomes" id="UP001500063">
    <property type="component" value="Unassembled WGS sequence"/>
</dbReference>
<gene>
    <name evidence="2" type="ORF">GCM10010319_48760</name>
</gene>
<sequence length="135" mass="14236">MRARRIAGLALAAAALTTTMALTGAGTAAASTGGGCAGPTYKNVCVADHNNGRIGADAYLNFGNVDSKCYVTFGVFDKTTWGFATYQTAPCKNGYQHLGIELTNPSQGHDYVGFTQVHWLGNGDYETQDSPILTY</sequence>
<protein>
    <recommendedName>
        <fullName evidence="4">Secreted protein</fullName>
    </recommendedName>
</protein>
<proteinExistence type="predicted"/>
<evidence type="ECO:0000256" key="1">
    <source>
        <dbReference type="SAM" id="SignalP"/>
    </source>
</evidence>
<organism evidence="2 3">
    <name type="scientific">Streptomyces blastmyceticus</name>
    <dbReference type="NCBI Taxonomy" id="68180"/>
    <lineage>
        <taxon>Bacteria</taxon>
        <taxon>Bacillati</taxon>
        <taxon>Actinomycetota</taxon>
        <taxon>Actinomycetes</taxon>
        <taxon>Kitasatosporales</taxon>
        <taxon>Streptomycetaceae</taxon>
        <taxon>Streptomyces</taxon>
    </lineage>
</organism>
<feature type="signal peptide" evidence="1">
    <location>
        <begin position="1"/>
        <end position="30"/>
    </location>
</feature>
<evidence type="ECO:0000313" key="3">
    <source>
        <dbReference type="Proteomes" id="UP001500063"/>
    </source>
</evidence>
<keyword evidence="1" id="KW-0732">Signal</keyword>
<dbReference type="EMBL" id="BAAABW010000026">
    <property type="protein sequence ID" value="GAA0365108.1"/>
    <property type="molecule type" value="Genomic_DNA"/>
</dbReference>
<name>A0ABN0XIN3_9ACTN</name>